<accession>A0AAD7J0F4</accession>
<dbReference type="AlphaFoldDB" id="A0AAD7J0F4"/>
<organism evidence="1 2">
    <name type="scientific">Mycena maculata</name>
    <dbReference type="NCBI Taxonomy" id="230809"/>
    <lineage>
        <taxon>Eukaryota</taxon>
        <taxon>Fungi</taxon>
        <taxon>Dikarya</taxon>
        <taxon>Basidiomycota</taxon>
        <taxon>Agaricomycotina</taxon>
        <taxon>Agaricomycetes</taxon>
        <taxon>Agaricomycetidae</taxon>
        <taxon>Agaricales</taxon>
        <taxon>Marasmiineae</taxon>
        <taxon>Mycenaceae</taxon>
        <taxon>Mycena</taxon>
    </lineage>
</organism>
<proteinExistence type="predicted"/>
<feature type="non-terminal residue" evidence="1">
    <location>
        <position position="222"/>
    </location>
</feature>
<sequence length="222" mass="24984">LTNGGVIFVCKDESMARWVKGMEVMRQFVAALGGTCVFRPRRVELIVEMVPVETRINDAGTWRVVEADSGMKEGDVLGARWVKAPQRRANNQRVAHLKLEVVGDEVANHLIDNGIFLQGVFHKARKSEEEARRCAKCQKFDGHLAHACKSAVDVCGRCAANHRTGDCPVTDSGIFKCSNCNVEGHGAVDRRCPVFLQEQQRRRARDPTADYRYFPTKEPWTW</sequence>
<dbReference type="EMBL" id="JARJLG010000074">
    <property type="protein sequence ID" value="KAJ7752430.1"/>
    <property type="molecule type" value="Genomic_DNA"/>
</dbReference>
<evidence type="ECO:0000313" key="1">
    <source>
        <dbReference type="EMBL" id="KAJ7752430.1"/>
    </source>
</evidence>
<name>A0AAD7J0F4_9AGAR</name>
<dbReference type="Proteomes" id="UP001215280">
    <property type="component" value="Unassembled WGS sequence"/>
</dbReference>
<gene>
    <name evidence="1" type="ORF">DFH07DRAFT_688924</name>
</gene>
<reference evidence="1" key="1">
    <citation type="submission" date="2023-03" db="EMBL/GenBank/DDBJ databases">
        <title>Massive genome expansion in bonnet fungi (Mycena s.s.) driven by repeated elements and novel gene families across ecological guilds.</title>
        <authorList>
            <consortium name="Lawrence Berkeley National Laboratory"/>
            <person name="Harder C.B."/>
            <person name="Miyauchi S."/>
            <person name="Viragh M."/>
            <person name="Kuo A."/>
            <person name="Thoen E."/>
            <person name="Andreopoulos B."/>
            <person name="Lu D."/>
            <person name="Skrede I."/>
            <person name="Drula E."/>
            <person name="Henrissat B."/>
            <person name="Morin E."/>
            <person name="Kohler A."/>
            <person name="Barry K."/>
            <person name="LaButti K."/>
            <person name="Morin E."/>
            <person name="Salamov A."/>
            <person name="Lipzen A."/>
            <person name="Mereny Z."/>
            <person name="Hegedus B."/>
            <person name="Baldrian P."/>
            <person name="Stursova M."/>
            <person name="Weitz H."/>
            <person name="Taylor A."/>
            <person name="Grigoriev I.V."/>
            <person name="Nagy L.G."/>
            <person name="Martin F."/>
            <person name="Kauserud H."/>
        </authorList>
    </citation>
    <scope>NUCLEOTIDE SEQUENCE</scope>
    <source>
        <strain evidence="1">CBHHK188m</strain>
    </source>
</reference>
<evidence type="ECO:0000313" key="2">
    <source>
        <dbReference type="Proteomes" id="UP001215280"/>
    </source>
</evidence>
<protein>
    <submittedName>
        <fullName evidence="1">Uncharacterized protein</fullName>
    </submittedName>
</protein>
<comment type="caution">
    <text evidence="1">The sequence shown here is derived from an EMBL/GenBank/DDBJ whole genome shotgun (WGS) entry which is preliminary data.</text>
</comment>
<feature type="non-terminal residue" evidence="1">
    <location>
        <position position="1"/>
    </location>
</feature>
<keyword evidence="2" id="KW-1185">Reference proteome</keyword>